<protein>
    <submittedName>
        <fullName evidence="1">Uncharacterized protein</fullName>
    </submittedName>
</protein>
<accession>A0A8B6HI05</accession>
<dbReference type="SUPFAM" id="SSF47798">
    <property type="entry name" value="Barrier-to-autointegration factor, BAF"/>
    <property type="match status" value="1"/>
</dbReference>
<dbReference type="EMBL" id="UYJE01010115">
    <property type="protein sequence ID" value="VDI79783.1"/>
    <property type="molecule type" value="Genomic_DNA"/>
</dbReference>
<dbReference type="Pfam" id="PF02961">
    <property type="entry name" value="SAM_BAF"/>
    <property type="match status" value="1"/>
</dbReference>
<dbReference type="AlphaFoldDB" id="A0A8B6HI05"/>
<dbReference type="GO" id="GO:0003677">
    <property type="term" value="F:DNA binding"/>
    <property type="evidence" value="ECO:0007669"/>
    <property type="project" value="InterPro"/>
</dbReference>
<dbReference type="Gene3D" id="1.10.150.40">
    <property type="entry name" value="Barrier-to-autointegration factor, BAF"/>
    <property type="match status" value="1"/>
</dbReference>
<proteinExistence type="predicted"/>
<keyword evidence="2" id="KW-1185">Reference proteome</keyword>
<gene>
    <name evidence="1" type="ORF">MGAL_10B057710</name>
</gene>
<dbReference type="OrthoDB" id="10539184at2759"/>
<organism evidence="1 2">
    <name type="scientific">Mytilus galloprovincialis</name>
    <name type="common">Mediterranean mussel</name>
    <dbReference type="NCBI Taxonomy" id="29158"/>
    <lineage>
        <taxon>Eukaryota</taxon>
        <taxon>Metazoa</taxon>
        <taxon>Spiralia</taxon>
        <taxon>Lophotrochozoa</taxon>
        <taxon>Mollusca</taxon>
        <taxon>Bivalvia</taxon>
        <taxon>Autobranchia</taxon>
        <taxon>Pteriomorphia</taxon>
        <taxon>Mytilida</taxon>
        <taxon>Mytiloidea</taxon>
        <taxon>Mytilidae</taxon>
        <taxon>Mytilinae</taxon>
        <taxon>Mytilus</taxon>
    </lineage>
</organism>
<evidence type="ECO:0000313" key="1">
    <source>
        <dbReference type="EMBL" id="VDI79783.1"/>
    </source>
</evidence>
<dbReference type="InterPro" id="IPR036617">
    <property type="entry name" value="BAF_sf"/>
</dbReference>
<reference evidence="1" key="1">
    <citation type="submission" date="2018-11" db="EMBL/GenBank/DDBJ databases">
        <authorList>
            <person name="Alioto T."/>
            <person name="Alioto T."/>
        </authorList>
    </citation>
    <scope>NUCLEOTIDE SEQUENCE</scope>
</reference>
<evidence type="ECO:0000313" key="2">
    <source>
        <dbReference type="Proteomes" id="UP000596742"/>
    </source>
</evidence>
<comment type="caution">
    <text evidence="1">The sequence shown here is derived from an EMBL/GenBank/DDBJ whole genome shotgun (WGS) entry which is preliminary data.</text>
</comment>
<dbReference type="SMART" id="SM01023">
    <property type="entry name" value="BAF"/>
    <property type="match status" value="1"/>
</dbReference>
<name>A0A8B6HI05_MYTGA</name>
<sequence length="123" mass="13949">MQRCSKIVGASGQRLLIIIFIMATKKQKQYMSFEEVTPTAKHISFVCRSMQGIGVEKVPGIGIMTKIRLARKGITNAQQLFGQCLVRDLDRKKCKTFFQSFGMNDGLQTDAFNAFKEWADQHL</sequence>
<dbReference type="Proteomes" id="UP000596742">
    <property type="component" value="Unassembled WGS sequence"/>
</dbReference>
<dbReference type="InterPro" id="IPR004122">
    <property type="entry name" value="BAF_prot"/>
</dbReference>